<dbReference type="PANTHER" id="PTHR30185">
    <property type="entry name" value="CRYPTIC BETA-GLUCOSIDE BGL OPERON ANTITERMINATOR"/>
    <property type="match status" value="1"/>
</dbReference>
<name>A0A099VVL8_9LIST</name>
<dbReference type="InterPro" id="IPR007737">
    <property type="entry name" value="Mga_HTH"/>
</dbReference>
<dbReference type="InterPro" id="IPR013196">
    <property type="entry name" value="HTH_11"/>
</dbReference>
<reference evidence="5 6" key="1">
    <citation type="submission" date="2014-05" db="EMBL/GenBank/DDBJ databases">
        <title>Novel Listeriaceae from food processing environments.</title>
        <authorList>
            <person name="den Bakker H.C."/>
        </authorList>
    </citation>
    <scope>NUCLEOTIDE SEQUENCE [LARGE SCALE GENOMIC DNA]</scope>
    <source>
        <strain evidence="5 6">FSL A5-0281</strain>
    </source>
</reference>
<proteinExistence type="predicted"/>
<dbReference type="AlphaFoldDB" id="A0A099VVL8"/>
<evidence type="ECO:0008006" key="7">
    <source>
        <dbReference type="Google" id="ProtNLM"/>
    </source>
</evidence>
<evidence type="ECO:0000256" key="2">
    <source>
        <dbReference type="ARBA" id="ARBA00023163"/>
    </source>
</evidence>
<protein>
    <recommendedName>
        <fullName evidence="7">Mga helix-turn-helix domain-containing protein</fullName>
    </recommendedName>
</protein>
<keyword evidence="2" id="KW-0804">Transcription</keyword>
<dbReference type="Pfam" id="PF05043">
    <property type="entry name" value="Mga"/>
    <property type="match status" value="1"/>
</dbReference>
<dbReference type="OrthoDB" id="2363170at2"/>
<feature type="domain" description="Mga helix-turn-helix" evidence="3">
    <location>
        <begin position="79"/>
        <end position="163"/>
    </location>
</feature>
<dbReference type="Pfam" id="PF08279">
    <property type="entry name" value="HTH_11"/>
    <property type="match status" value="1"/>
</dbReference>
<evidence type="ECO:0000313" key="6">
    <source>
        <dbReference type="Proteomes" id="UP000029844"/>
    </source>
</evidence>
<dbReference type="Proteomes" id="UP000029844">
    <property type="component" value="Unassembled WGS sequence"/>
</dbReference>
<dbReference type="PANTHER" id="PTHR30185:SF18">
    <property type="entry name" value="TRANSCRIPTIONAL REGULATOR MTLR"/>
    <property type="match status" value="1"/>
</dbReference>
<evidence type="ECO:0000259" key="3">
    <source>
        <dbReference type="Pfam" id="PF05043"/>
    </source>
</evidence>
<gene>
    <name evidence="5" type="ORF">EP57_16045</name>
</gene>
<evidence type="ECO:0000259" key="4">
    <source>
        <dbReference type="Pfam" id="PF08279"/>
    </source>
</evidence>
<dbReference type="InterPro" id="IPR050661">
    <property type="entry name" value="BglG_antiterminators"/>
</dbReference>
<accession>A0A099VVL8</accession>
<feature type="domain" description="Helix-turn-helix type 11" evidence="4">
    <location>
        <begin position="18"/>
        <end position="73"/>
    </location>
</feature>
<dbReference type="eggNOG" id="COG3711">
    <property type="taxonomic scope" value="Bacteria"/>
</dbReference>
<dbReference type="STRING" id="1552123.EP57_16045"/>
<dbReference type="RefSeq" id="WP_036088254.1">
    <property type="nucleotide sequence ID" value="NZ_CBCSHQ010000009.1"/>
</dbReference>
<evidence type="ECO:0000313" key="5">
    <source>
        <dbReference type="EMBL" id="KGL37539.1"/>
    </source>
</evidence>
<dbReference type="Gene3D" id="3.40.50.2300">
    <property type="match status" value="1"/>
</dbReference>
<evidence type="ECO:0000256" key="1">
    <source>
        <dbReference type="ARBA" id="ARBA00023015"/>
    </source>
</evidence>
<dbReference type="InterPro" id="IPR036388">
    <property type="entry name" value="WH-like_DNA-bd_sf"/>
</dbReference>
<keyword evidence="1" id="KW-0805">Transcription regulation</keyword>
<comment type="caution">
    <text evidence="5">The sequence shown here is derived from an EMBL/GenBank/DDBJ whole genome shotgun (WGS) entry which is preliminary data.</text>
</comment>
<dbReference type="EMBL" id="JNFA01000031">
    <property type="protein sequence ID" value="KGL37539.1"/>
    <property type="molecule type" value="Genomic_DNA"/>
</dbReference>
<sequence length="493" mass="56722">MGIVGSLLSLETKTNLLIKILNILNKDSFFIKLKDLSDQFDVTISTMKRYLSELEEILPEGFEIETVSYKGVQLIKPSNRSILEVEQILIKETLTFKLLSAAFREQHDSVVNIAEELFISQPLLYKSIRNINQRLSKFHISISKRPFQLSGKETDIRNFYFQLINEAKSDVAMPDEVLRIVQDFIARLELELDNHLPAKTAQQIILLTIITIIRVQEKNDIGENISSETANPNVSVAVFCMIKEIREKLDLYVSREEYSWLTYVISKQLKEYPAPVGSSNFIYGIEGLGHFVSQAEKIVEQSLTTNTQFLTLLHTQLVFEDTGTYMADYLDYEEGKLYSEVQRLYHSDFKKVSAFYNEFSNTHPMYKINTRKNIMEMLILLITLKRARKRIALLTAKGELWETFIRISLEEHLSGHFELVTVTEADLQHTMEGYCLLISDIEVEIGTLPVVVISDVPNPKDISNIRNQLASLQFNPHPNVVSFSYIQDTAYKH</sequence>
<keyword evidence="6" id="KW-1185">Reference proteome</keyword>
<organism evidence="5 6">
    <name type="scientific">Listeria booriae</name>
    <dbReference type="NCBI Taxonomy" id="1552123"/>
    <lineage>
        <taxon>Bacteria</taxon>
        <taxon>Bacillati</taxon>
        <taxon>Bacillota</taxon>
        <taxon>Bacilli</taxon>
        <taxon>Bacillales</taxon>
        <taxon>Listeriaceae</taxon>
        <taxon>Listeria</taxon>
    </lineage>
</organism>
<dbReference type="Gene3D" id="1.10.10.10">
    <property type="entry name" value="Winged helix-like DNA-binding domain superfamily/Winged helix DNA-binding domain"/>
    <property type="match status" value="1"/>
</dbReference>
<dbReference type="GeneID" id="58718843"/>